<name>A0A0A9BSL3_ARUDO</name>
<proteinExistence type="predicted"/>
<reference evidence="2" key="2">
    <citation type="journal article" date="2015" name="Data Brief">
        <title>Shoot transcriptome of the giant reed, Arundo donax.</title>
        <authorList>
            <person name="Barrero R.A."/>
            <person name="Guerrero F.D."/>
            <person name="Moolhuijzen P."/>
            <person name="Goolsby J.A."/>
            <person name="Tidwell J."/>
            <person name="Bellgard S.E."/>
            <person name="Bellgard M.I."/>
        </authorList>
    </citation>
    <scope>NUCLEOTIDE SEQUENCE</scope>
    <source>
        <tissue evidence="2">Shoot tissue taken approximately 20 cm above the soil surface</tissue>
    </source>
</reference>
<sequence length="39" mass="4713">MEADALILRVGRRRPGRRRRRGSPWRRRTRMPATKIGRL</sequence>
<protein>
    <submittedName>
        <fullName evidence="2">Uncharacterized protein</fullName>
    </submittedName>
</protein>
<feature type="region of interest" description="Disordered" evidence="1">
    <location>
        <begin position="12"/>
        <end position="39"/>
    </location>
</feature>
<evidence type="ECO:0000313" key="2">
    <source>
        <dbReference type="EMBL" id="JAD64130.1"/>
    </source>
</evidence>
<dbReference type="AlphaFoldDB" id="A0A0A9BSL3"/>
<organism evidence="2">
    <name type="scientific">Arundo donax</name>
    <name type="common">Giant reed</name>
    <name type="synonym">Donax arundinaceus</name>
    <dbReference type="NCBI Taxonomy" id="35708"/>
    <lineage>
        <taxon>Eukaryota</taxon>
        <taxon>Viridiplantae</taxon>
        <taxon>Streptophyta</taxon>
        <taxon>Embryophyta</taxon>
        <taxon>Tracheophyta</taxon>
        <taxon>Spermatophyta</taxon>
        <taxon>Magnoliopsida</taxon>
        <taxon>Liliopsida</taxon>
        <taxon>Poales</taxon>
        <taxon>Poaceae</taxon>
        <taxon>PACMAD clade</taxon>
        <taxon>Arundinoideae</taxon>
        <taxon>Arundineae</taxon>
        <taxon>Arundo</taxon>
    </lineage>
</organism>
<reference evidence="2" key="1">
    <citation type="submission" date="2014-09" db="EMBL/GenBank/DDBJ databases">
        <authorList>
            <person name="Magalhaes I.L.F."/>
            <person name="Oliveira U."/>
            <person name="Santos F.R."/>
            <person name="Vidigal T.H.D.A."/>
            <person name="Brescovit A.D."/>
            <person name="Santos A.J."/>
        </authorList>
    </citation>
    <scope>NUCLEOTIDE SEQUENCE</scope>
    <source>
        <tissue evidence="2">Shoot tissue taken approximately 20 cm above the soil surface</tissue>
    </source>
</reference>
<evidence type="ECO:0000256" key="1">
    <source>
        <dbReference type="SAM" id="MobiDB-lite"/>
    </source>
</evidence>
<feature type="compositionally biased region" description="Basic residues" evidence="1">
    <location>
        <begin position="12"/>
        <end position="30"/>
    </location>
</feature>
<accession>A0A0A9BSL3</accession>
<dbReference type="EMBL" id="GBRH01233765">
    <property type="protein sequence ID" value="JAD64130.1"/>
    <property type="molecule type" value="Transcribed_RNA"/>
</dbReference>